<comment type="subunit">
    <text evidence="8">Component of the 7-subunit TFIIH core complex composed of XPB/ERCC3, XPD/ERCC2, GTF2H1, GTF2H2, GTF2H3, GTF2H4 and GTF2H5, which is active in NER. The core complex associates with the 3-subunit CDK-activating kinase (CAK) module composed of CCNH/cyclin H, CDK7 and MNAT1 to form the 10-subunit holoenzyme (holo-TFIIH) active in transcription. Part of TBP-based Pol II pre-initiation complex (PIC), in which Pol II core assembles with general transcription factors and other specific initiation factors including GTF2E1, GTF2E2, GTF2F1, GTF2F2, TCEA1, ERCC2, ERCC3, GTF2H2, GTF2H3, GTF2H4, GTF2H5, GTF2A1, GTF2A2, GTF2B and TBP; this large multi-subunit PIC complex mediates DNA unwinding and targets Pol II core to the transcription start site where the first phosphodiester bond forms.</text>
</comment>
<comment type="similarity">
    <text evidence="2 10">Belongs to the TFB2 family.</text>
</comment>
<evidence type="ECO:0000256" key="1">
    <source>
        <dbReference type="ARBA" id="ARBA00004123"/>
    </source>
</evidence>
<sequence>MTMVASDGYQSIDHKNLYSYLTTLPSSMLENLYKHPNPCLCMAIFRDLVPMAQKFVLRQLFIDQVLPKSALLAWITPDGRKDHDDAVRLLIELRIWSEAPSSAGLMGWKLNEHFRKGIQAVVVGGGPSWGGDVTPTAEETTPVDVAFLEKYARDQWEHVLHYLAGLKTRQTASHVVDVLATAGLVRGGNERDGGITQNGFRFLLMDTPSQVWRFVLSYLQTTQKWNMDLIECISFIFQLSFSQTGKHYSSSGFSDNQMKMLQHFRDYGLVYMRSGKRPSSRFYPTNLVMNLSGGASSTNASFAEGYIVVETNYRIIAYTDSPLKIAVVSYFSEMLYRFPNLAIGILTRESIRNALAKGITADEIIRFLRMHAHPQMRESSPILPSTLTDQIKLWEMERARFEFTDGVLYNQINSVKDYELLRNYANDLGVNVLSNNDKRLLVVTTEGHVPVRAFWKRQKKE</sequence>
<dbReference type="STRING" id="947166.A0A1D1W3H3"/>
<keyword evidence="3 10" id="KW-0227">DNA damage</keyword>
<evidence type="ECO:0000256" key="9">
    <source>
        <dbReference type="ARBA" id="ARBA00070130"/>
    </source>
</evidence>
<evidence type="ECO:0000256" key="6">
    <source>
        <dbReference type="ARBA" id="ARBA00023204"/>
    </source>
</evidence>
<evidence type="ECO:0000259" key="11">
    <source>
        <dbReference type="Pfam" id="PF18307"/>
    </source>
</evidence>
<comment type="subcellular location">
    <subcellularLocation>
        <location evidence="1 10">Nucleus</location>
    </subcellularLocation>
</comment>
<proteinExistence type="inferred from homology"/>
<evidence type="ECO:0000256" key="5">
    <source>
        <dbReference type="ARBA" id="ARBA00023163"/>
    </source>
</evidence>
<evidence type="ECO:0000256" key="4">
    <source>
        <dbReference type="ARBA" id="ARBA00023015"/>
    </source>
</evidence>
<evidence type="ECO:0000256" key="3">
    <source>
        <dbReference type="ARBA" id="ARBA00022763"/>
    </source>
</evidence>
<keyword evidence="5 10" id="KW-0804">Transcription</keyword>
<dbReference type="PANTHER" id="PTHR13152:SF0">
    <property type="entry name" value="GENERAL TRANSCRIPTION FACTOR IIH SUBUNIT 4"/>
    <property type="match status" value="1"/>
</dbReference>
<feature type="domain" description="Transcription factor Tfb2 C-terminal" evidence="11">
    <location>
        <begin position="389"/>
        <end position="456"/>
    </location>
</feature>
<evidence type="ECO:0000256" key="8">
    <source>
        <dbReference type="ARBA" id="ARBA00064576"/>
    </source>
</evidence>
<dbReference type="FunFam" id="3.30.70.2610:FF:000001">
    <property type="entry name" value="General transcription factor IIH subunit 4"/>
    <property type="match status" value="1"/>
</dbReference>
<dbReference type="GO" id="GO:0003690">
    <property type="term" value="F:double-stranded DNA binding"/>
    <property type="evidence" value="ECO:0007669"/>
    <property type="project" value="TreeGrafter"/>
</dbReference>
<comment type="function">
    <text evidence="10">Component of the general transcription and DNA repair factor IIH (TFIIH) core complex which is involved in general and transcription-coupled nucleotide excision repair (NER) of damaged DNA.</text>
</comment>
<dbReference type="GO" id="GO:0006289">
    <property type="term" value="P:nucleotide-excision repair"/>
    <property type="evidence" value="ECO:0007669"/>
    <property type="project" value="InterPro"/>
</dbReference>
<name>A0A1D1W3H3_RAMVA</name>
<dbReference type="AlphaFoldDB" id="A0A1D1W3H3"/>
<dbReference type="Pfam" id="PF18307">
    <property type="entry name" value="Tfb2_C"/>
    <property type="match status" value="1"/>
</dbReference>
<dbReference type="NCBIfam" id="TIGR00625">
    <property type="entry name" value="tfb2"/>
    <property type="match status" value="1"/>
</dbReference>
<dbReference type="GO" id="GO:0006366">
    <property type="term" value="P:transcription by RNA polymerase II"/>
    <property type="evidence" value="ECO:0007669"/>
    <property type="project" value="UniProtKB-ARBA"/>
</dbReference>
<keyword evidence="13" id="KW-1185">Reference proteome</keyword>
<dbReference type="GO" id="GO:0000439">
    <property type="term" value="C:transcription factor TFIIH core complex"/>
    <property type="evidence" value="ECO:0007669"/>
    <property type="project" value="InterPro"/>
</dbReference>
<dbReference type="InterPro" id="IPR040662">
    <property type="entry name" value="Tfb2_C"/>
</dbReference>
<evidence type="ECO:0000256" key="2">
    <source>
        <dbReference type="ARBA" id="ARBA00007132"/>
    </source>
</evidence>
<dbReference type="InterPro" id="IPR004598">
    <property type="entry name" value="TFIIH_p52/Tfb2"/>
</dbReference>
<evidence type="ECO:0000256" key="7">
    <source>
        <dbReference type="ARBA" id="ARBA00023242"/>
    </source>
</evidence>
<gene>
    <name evidence="12" type="primary">RvY_17806-1</name>
    <name evidence="12" type="synonym">RvY_17806.1</name>
    <name evidence="12" type="ORF">RvY_17806</name>
</gene>
<comment type="caution">
    <text evidence="12">The sequence shown here is derived from an EMBL/GenBank/DDBJ whole genome shotgun (WGS) entry which is preliminary data.</text>
</comment>
<dbReference type="OrthoDB" id="364513at2759"/>
<reference evidence="12 13" key="1">
    <citation type="journal article" date="2016" name="Nat. Commun.">
        <title>Extremotolerant tardigrade genome and improved radiotolerance of human cultured cells by tardigrade-unique protein.</title>
        <authorList>
            <person name="Hashimoto T."/>
            <person name="Horikawa D.D."/>
            <person name="Saito Y."/>
            <person name="Kuwahara H."/>
            <person name="Kozuka-Hata H."/>
            <person name="Shin-I T."/>
            <person name="Minakuchi Y."/>
            <person name="Ohishi K."/>
            <person name="Motoyama A."/>
            <person name="Aizu T."/>
            <person name="Enomoto A."/>
            <person name="Kondo K."/>
            <person name="Tanaka S."/>
            <person name="Hara Y."/>
            <person name="Koshikawa S."/>
            <person name="Sagara H."/>
            <person name="Miura T."/>
            <person name="Yokobori S."/>
            <person name="Miyagawa K."/>
            <person name="Suzuki Y."/>
            <person name="Kubo T."/>
            <person name="Oyama M."/>
            <person name="Kohara Y."/>
            <person name="Fujiyama A."/>
            <person name="Arakawa K."/>
            <person name="Katayama T."/>
            <person name="Toyoda A."/>
            <person name="Kunieda T."/>
        </authorList>
    </citation>
    <scope>NUCLEOTIDE SEQUENCE [LARGE SCALE GENOMIC DNA]</scope>
    <source>
        <strain evidence="12 13">YOKOZUNA-1</strain>
    </source>
</reference>
<evidence type="ECO:0000313" key="12">
    <source>
        <dbReference type="EMBL" id="GAV08055.1"/>
    </source>
</evidence>
<dbReference type="GO" id="GO:0001671">
    <property type="term" value="F:ATPase activator activity"/>
    <property type="evidence" value="ECO:0007669"/>
    <property type="project" value="InterPro"/>
</dbReference>
<dbReference type="GO" id="GO:0005675">
    <property type="term" value="C:transcription factor TFIIH holo complex"/>
    <property type="evidence" value="ECO:0007669"/>
    <property type="project" value="TreeGrafter"/>
</dbReference>
<keyword evidence="7 10" id="KW-0539">Nucleus</keyword>
<evidence type="ECO:0000313" key="13">
    <source>
        <dbReference type="Proteomes" id="UP000186922"/>
    </source>
</evidence>
<evidence type="ECO:0000256" key="10">
    <source>
        <dbReference type="RuleBase" id="RU364024"/>
    </source>
</evidence>
<dbReference type="PANTHER" id="PTHR13152">
    <property type="entry name" value="TFIIH, POLYPEPTIDE 4"/>
    <property type="match status" value="1"/>
</dbReference>
<protein>
    <recommendedName>
        <fullName evidence="9 10">General transcription factor IIH subunit 4</fullName>
    </recommendedName>
</protein>
<dbReference type="Gene3D" id="3.30.70.2610">
    <property type="match status" value="1"/>
</dbReference>
<dbReference type="EMBL" id="BDGG01000016">
    <property type="protein sequence ID" value="GAV08055.1"/>
    <property type="molecule type" value="Genomic_DNA"/>
</dbReference>
<dbReference type="Pfam" id="PF03849">
    <property type="entry name" value="Tfb2"/>
    <property type="match status" value="1"/>
</dbReference>
<keyword evidence="6 10" id="KW-0234">DNA repair</keyword>
<accession>A0A1D1W3H3</accession>
<keyword evidence="4 10" id="KW-0805">Transcription regulation</keyword>
<dbReference type="Proteomes" id="UP000186922">
    <property type="component" value="Unassembled WGS sequence"/>
</dbReference>
<organism evidence="12 13">
    <name type="scientific">Ramazzottius varieornatus</name>
    <name type="common">Water bear</name>
    <name type="synonym">Tardigrade</name>
    <dbReference type="NCBI Taxonomy" id="947166"/>
    <lineage>
        <taxon>Eukaryota</taxon>
        <taxon>Metazoa</taxon>
        <taxon>Ecdysozoa</taxon>
        <taxon>Tardigrada</taxon>
        <taxon>Eutardigrada</taxon>
        <taxon>Parachela</taxon>
        <taxon>Hypsibioidea</taxon>
        <taxon>Ramazzottiidae</taxon>
        <taxon>Ramazzottius</taxon>
    </lineage>
</organism>